<reference evidence="1 2" key="1">
    <citation type="submission" date="2017-12" db="EMBL/GenBank/DDBJ databases">
        <title>Phylogenetic diversity of female urinary microbiome.</title>
        <authorList>
            <person name="Thomas-White K."/>
            <person name="Wolfe A.J."/>
        </authorList>
    </citation>
    <scope>NUCLEOTIDE SEQUENCE [LARGE SCALE GENOMIC DNA]</scope>
    <source>
        <strain evidence="1 2">UMB1341</strain>
    </source>
</reference>
<dbReference type="EMBL" id="PKIE01000006">
    <property type="protein sequence ID" value="PLA59836.1"/>
    <property type="molecule type" value="Genomic_DNA"/>
</dbReference>
<name>A0A2I1YYC5_STRMT</name>
<evidence type="ECO:0000313" key="2">
    <source>
        <dbReference type="Proteomes" id="UP000234971"/>
    </source>
</evidence>
<proteinExistence type="predicted"/>
<dbReference type="Proteomes" id="UP000234971">
    <property type="component" value="Unassembled WGS sequence"/>
</dbReference>
<sequence>MGNSLKCFDSIVDQSIFLYVKKAILDEEKKKAIPFRIASWYLYSMKIKEQTRKLVAGCT</sequence>
<comment type="caution">
    <text evidence="1">The sequence shown here is derived from an EMBL/GenBank/DDBJ whole genome shotgun (WGS) entry which is preliminary data.</text>
</comment>
<organism evidence="1 2">
    <name type="scientific">Streptococcus mitis</name>
    <dbReference type="NCBI Taxonomy" id="28037"/>
    <lineage>
        <taxon>Bacteria</taxon>
        <taxon>Bacillati</taxon>
        <taxon>Bacillota</taxon>
        <taxon>Bacilli</taxon>
        <taxon>Lactobacillales</taxon>
        <taxon>Streptococcaceae</taxon>
        <taxon>Streptococcus</taxon>
        <taxon>Streptococcus mitis group</taxon>
    </lineage>
</organism>
<evidence type="ECO:0000313" key="1">
    <source>
        <dbReference type="EMBL" id="PLA59836.1"/>
    </source>
</evidence>
<dbReference type="AlphaFoldDB" id="A0A2I1YYC5"/>
<gene>
    <name evidence="1" type="ORF">CYK18_08190</name>
</gene>
<accession>A0A2I1YYC5</accession>
<protein>
    <submittedName>
        <fullName evidence="1">Uncharacterized protein</fullName>
    </submittedName>
</protein>